<evidence type="ECO:0000313" key="3">
    <source>
        <dbReference type="Proteomes" id="UP000698222"/>
    </source>
</evidence>
<dbReference type="Proteomes" id="UP000698222">
    <property type="component" value="Unassembled WGS sequence"/>
</dbReference>
<dbReference type="InterPro" id="IPR050266">
    <property type="entry name" value="AB_hydrolase_sf"/>
</dbReference>
<evidence type="ECO:0000259" key="1">
    <source>
        <dbReference type="Pfam" id="PF12697"/>
    </source>
</evidence>
<dbReference type="SUPFAM" id="SSF53474">
    <property type="entry name" value="alpha/beta-Hydrolases"/>
    <property type="match status" value="1"/>
</dbReference>
<keyword evidence="3" id="KW-1185">Reference proteome</keyword>
<name>A0ABS4YQU1_9MICO</name>
<reference evidence="2 3" key="1">
    <citation type="submission" date="2021-03" db="EMBL/GenBank/DDBJ databases">
        <title>Sequencing the genomes of 1000 actinobacteria strains.</title>
        <authorList>
            <person name="Klenk H.-P."/>
        </authorList>
    </citation>
    <scope>NUCLEOTIDE SEQUENCE [LARGE SCALE GENOMIC DNA]</scope>
    <source>
        <strain evidence="2 3">DSM 14564</strain>
    </source>
</reference>
<dbReference type="PANTHER" id="PTHR43798">
    <property type="entry name" value="MONOACYLGLYCEROL LIPASE"/>
    <property type="match status" value="1"/>
</dbReference>
<protein>
    <submittedName>
        <fullName evidence="2">Pimeloyl-ACP methyl ester carboxylesterase</fullName>
    </submittedName>
</protein>
<accession>A0ABS4YQU1</accession>
<dbReference type="InterPro" id="IPR029058">
    <property type="entry name" value="AB_hydrolase_fold"/>
</dbReference>
<dbReference type="InterPro" id="IPR000073">
    <property type="entry name" value="AB_hydrolase_1"/>
</dbReference>
<evidence type="ECO:0000313" key="2">
    <source>
        <dbReference type="EMBL" id="MBP2410293.1"/>
    </source>
</evidence>
<dbReference type="Gene3D" id="3.40.50.1820">
    <property type="entry name" value="alpha/beta hydrolase"/>
    <property type="match status" value="1"/>
</dbReference>
<gene>
    <name evidence="2" type="ORF">JOF44_003196</name>
</gene>
<comment type="caution">
    <text evidence="2">The sequence shown here is derived from an EMBL/GenBank/DDBJ whole genome shotgun (WGS) entry which is preliminary data.</text>
</comment>
<dbReference type="EMBL" id="JAGIOC010000001">
    <property type="protein sequence ID" value="MBP2410293.1"/>
    <property type="molecule type" value="Genomic_DNA"/>
</dbReference>
<dbReference type="Pfam" id="PF12697">
    <property type="entry name" value="Abhydrolase_6"/>
    <property type="match status" value="1"/>
</dbReference>
<proteinExistence type="predicted"/>
<organism evidence="2 3">
    <name type="scientific">Brachybacterium fresconis</name>
    <dbReference type="NCBI Taxonomy" id="173363"/>
    <lineage>
        <taxon>Bacteria</taxon>
        <taxon>Bacillati</taxon>
        <taxon>Actinomycetota</taxon>
        <taxon>Actinomycetes</taxon>
        <taxon>Micrococcales</taxon>
        <taxon>Dermabacteraceae</taxon>
        <taxon>Brachybacterium</taxon>
    </lineage>
</organism>
<feature type="domain" description="AB hydrolase-1" evidence="1">
    <location>
        <begin position="12"/>
        <end position="227"/>
    </location>
</feature>
<sequence>MFVLDQGSGPAVVLVPGLGCDHTMYVPQFDALSGMRLLAVDLRGTGRSPSLESIPLADVLTTQADDIADALHERDIGSAHLVGISYGGVVVQQMMARHAALVRSAVICDSLCDTGARTLSERVQLWPAHLQPVMLRAIPRRALARATRAAYPRWPEAGEAMADIFFADQGDLITQRRVVNRIRFEQMLRGCETPTLCLVGDQSALAKSMMVRTHDALPHSEFHIIPDSFDPSSLCNPEAFTAHLQRWVTAREAGERLGLPLMG</sequence>
<dbReference type="RefSeq" id="WP_209893685.1">
    <property type="nucleotide sequence ID" value="NZ_BAAAJV010000016.1"/>
</dbReference>